<dbReference type="RefSeq" id="WP_190568951.1">
    <property type="nucleotide sequence ID" value="NZ_JACJQL010000031.1"/>
</dbReference>
<dbReference type="InterPro" id="IPR012349">
    <property type="entry name" value="Split_barrel_FMN-bd"/>
</dbReference>
<dbReference type="EMBL" id="JACJQL010000031">
    <property type="protein sequence ID" value="MBD2253420.1"/>
    <property type="molecule type" value="Genomic_DNA"/>
</dbReference>
<dbReference type="SUPFAM" id="SSF50475">
    <property type="entry name" value="FMN-binding split barrel"/>
    <property type="match status" value="1"/>
</dbReference>
<name>A0ABR8BKN4_9NOSO</name>
<dbReference type="Pfam" id="PF12900">
    <property type="entry name" value="Pyridox_ox_2"/>
    <property type="match status" value="1"/>
</dbReference>
<dbReference type="Proteomes" id="UP000621307">
    <property type="component" value="Unassembled WGS sequence"/>
</dbReference>
<dbReference type="Gene3D" id="2.30.110.10">
    <property type="entry name" value="Electron Transport, Fmn-binding Protein, Chain A"/>
    <property type="match status" value="1"/>
</dbReference>
<gene>
    <name evidence="1" type="ORF">H6G14_19260</name>
</gene>
<keyword evidence="2" id="KW-1185">Reference proteome</keyword>
<dbReference type="InterPro" id="IPR024747">
    <property type="entry name" value="Pyridox_Oxase-rel"/>
</dbReference>
<reference evidence="1 2" key="1">
    <citation type="journal article" date="2020" name="ISME J.">
        <title>Comparative genomics reveals insights into cyanobacterial evolution and habitat adaptation.</title>
        <authorList>
            <person name="Chen M.Y."/>
            <person name="Teng W.K."/>
            <person name="Zhao L."/>
            <person name="Hu C.X."/>
            <person name="Zhou Y.K."/>
            <person name="Han B.P."/>
            <person name="Song L.R."/>
            <person name="Shu W.S."/>
        </authorList>
    </citation>
    <scope>NUCLEOTIDE SEQUENCE [LARGE SCALE GENOMIC DNA]</scope>
    <source>
        <strain evidence="1 2">FACHB-3921</strain>
    </source>
</reference>
<evidence type="ECO:0000313" key="2">
    <source>
        <dbReference type="Proteomes" id="UP000621307"/>
    </source>
</evidence>
<comment type="caution">
    <text evidence="1">The sequence shown here is derived from an EMBL/GenBank/DDBJ whole genome shotgun (WGS) entry which is preliminary data.</text>
</comment>
<protein>
    <submittedName>
        <fullName evidence="1">Pyridoxamine 5'-phosphate oxidase family protein</fullName>
    </submittedName>
</protein>
<evidence type="ECO:0000313" key="1">
    <source>
        <dbReference type="EMBL" id="MBD2253420.1"/>
    </source>
</evidence>
<accession>A0ABR8BKN4</accession>
<sequence>MTQQKAPSQRTTVKRVPKRANYESETIYQILDEGLVCHVGFVADGQPVVIPTAYGRIDDTLYIHGSPASRMLKTLQQGLDVCVTVTLIDGLVLARSAFHHSMNYRSVVVFGKATLVEDAEQKLAALKAFTEHVLLGRWEEVRSPNRQELVGTIVLSLPLTEASAKIRTGEPIDDEADYQIPVWAGQIPLKLTASTPINDSRLDSSIELPNYVKKYTRPQKSPA</sequence>
<organism evidence="1 2">
    <name type="scientific">Nostoc parmelioides FACHB-3921</name>
    <dbReference type="NCBI Taxonomy" id="2692909"/>
    <lineage>
        <taxon>Bacteria</taxon>
        <taxon>Bacillati</taxon>
        <taxon>Cyanobacteriota</taxon>
        <taxon>Cyanophyceae</taxon>
        <taxon>Nostocales</taxon>
        <taxon>Nostocaceae</taxon>
        <taxon>Nostoc</taxon>
    </lineage>
</organism>
<proteinExistence type="predicted"/>
<dbReference type="PANTHER" id="PTHR34071">
    <property type="entry name" value="5-NITROIMIDAZOLE ANTIBIOTICS RESISTANCE PROTEIN, NIMA-FAMILY-RELATED PROTEIN-RELATED"/>
    <property type="match status" value="1"/>
</dbReference>
<dbReference type="PANTHER" id="PTHR34071:SF2">
    <property type="entry name" value="FLAVIN-NUCLEOTIDE-BINDING PROTEIN"/>
    <property type="match status" value="1"/>
</dbReference>